<name>A0A2W4W7U2_9CYAN</name>
<evidence type="ECO:0000256" key="5">
    <source>
        <dbReference type="ARBA" id="ARBA00055538"/>
    </source>
</evidence>
<reference evidence="10 11" key="1">
    <citation type="submission" date="2018-04" db="EMBL/GenBank/DDBJ databases">
        <authorList>
            <person name="Go L.Y."/>
            <person name="Mitchell J.A."/>
        </authorList>
    </citation>
    <scope>NUCLEOTIDE SEQUENCE [LARGE SCALE GENOMIC DNA]</scope>
    <source>
        <strain evidence="10">ULC066bin1</strain>
    </source>
</reference>
<evidence type="ECO:0000313" key="10">
    <source>
        <dbReference type="EMBL" id="PZO38009.1"/>
    </source>
</evidence>
<dbReference type="InterPro" id="IPR001638">
    <property type="entry name" value="Solute-binding_3/MltF_N"/>
</dbReference>
<dbReference type="InterPro" id="IPR015168">
    <property type="entry name" value="SsuA/THI5"/>
</dbReference>
<evidence type="ECO:0000256" key="7">
    <source>
        <dbReference type="SAM" id="MobiDB-lite"/>
    </source>
</evidence>
<evidence type="ECO:0000313" key="11">
    <source>
        <dbReference type="Proteomes" id="UP000249467"/>
    </source>
</evidence>
<dbReference type="GO" id="GO:0016020">
    <property type="term" value="C:membrane"/>
    <property type="evidence" value="ECO:0007669"/>
    <property type="project" value="InterPro"/>
</dbReference>
<dbReference type="FunFam" id="3.40.190.10:FF:000050">
    <property type="entry name" value="Sulfonate ABC transporter substrate-binding protein"/>
    <property type="match status" value="1"/>
</dbReference>
<dbReference type="Gene3D" id="3.40.190.10">
    <property type="entry name" value="Periplasmic binding protein-like II"/>
    <property type="match status" value="2"/>
</dbReference>
<dbReference type="PANTHER" id="PTHR30024">
    <property type="entry name" value="ALIPHATIC SULFONATES-BINDING PROTEIN-RELATED"/>
    <property type="match status" value="1"/>
</dbReference>
<protein>
    <recommendedName>
        <fullName evidence="6">Putative aliphatic sulfonates-binding protein</fullName>
    </recommendedName>
</protein>
<gene>
    <name evidence="10" type="ORF">DCF19_17340</name>
</gene>
<feature type="region of interest" description="Disordered" evidence="7">
    <location>
        <begin position="39"/>
        <end position="68"/>
    </location>
</feature>
<dbReference type="GO" id="GO:0042626">
    <property type="term" value="F:ATPase-coupled transmembrane transporter activity"/>
    <property type="evidence" value="ECO:0007669"/>
    <property type="project" value="InterPro"/>
</dbReference>
<comment type="similarity">
    <text evidence="2">Belongs to the bacterial solute-binding protein SsuA/TauA family.</text>
</comment>
<feature type="domain" description="Solute-binding protein family 3/N-terminal" evidence="9">
    <location>
        <begin position="73"/>
        <end position="295"/>
    </location>
</feature>
<evidence type="ECO:0000256" key="2">
    <source>
        <dbReference type="ARBA" id="ARBA00010742"/>
    </source>
</evidence>
<dbReference type="NCBIfam" id="TIGR01728">
    <property type="entry name" value="SsuA_fam"/>
    <property type="match status" value="1"/>
</dbReference>
<dbReference type="GO" id="GO:0042597">
    <property type="term" value="C:periplasmic space"/>
    <property type="evidence" value="ECO:0007669"/>
    <property type="project" value="UniProtKB-SubCell"/>
</dbReference>
<evidence type="ECO:0000256" key="8">
    <source>
        <dbReference type="SAM" id="SignalP"/>
    </source>
</evidence>
<evidence type="ECO:0000256" key="6">
    <source>
        <dbReference type="ARBA" id="ARBA00070228"/>
    </source>
</evidence>
<feature type="signal peptide" evidence="8">
    <location>
        <begin position="1"/>
        <end position="28"/>
    </location>
</feature>
<evidence type="ECO:0000259" key="9">
    <source>
        <dbReference type="SMART" id="SM00062"/>
    </source>
</evidence>
<evidence type="ECO:0000256" key="1">
    <source>
        <dbReference type="ARBA" id="ARBA00004418"/>
    </source>
</evidence>
<dbReference type="SUPFAM" id="SSF53850">
    <property type="entry name" value="Periplasmic binding protein-like II"/>
    <property type="match status" value="1"/>
</dbReference>
<dbReference type="Proteomes" id="UP000249467">
    <property type="component" value="Unassembled WGS sequence"/>
</dbReference>
<keyword evidence="3" id="KW-0813">Transport</keyword>
<dbReference type="Pfam" id="PF09084">
    <property type="entry name" value="NMT1"/>
    <property type="match status" value="1"/>
</dbReference>
<dbReference type="SMART" id="SM00062">
    <property type="entry name" value="PBPb"/>
    <property type="match status" value="1"/>
</dbReference>
<evidence type="ECO:0000256" key="3">
    <source>
        <dbReference type="ARBA" id="ARBA00022448"/>
    </source>
</evidence>
<dbReference type="PANTHER" id="PTHR30024:SF42">
    <property type="entry name" value="ALIPHATIC SULFONATES-BINDING PROTEIN-RELATED"/>
    <property type="match status" value="1"/>
</dbReference>
<dbReference type="CDD" id="cd13557">
    <property type="entry name" value="PBP2_SsuA"/>
    <property type="match status" value="1"/>
</dbReference>
<feature type="chain" id="PRO_5016179122" description="Putative aliphatic sulfonates-binding protein" evidence="8">
    <location>
        <begin position="29"/>
        <end position="359"/>
    </location>
</feature>
<keyword evidence="4 8" id="KW-0732">Signal</keyword>
<proteinExistence type="inferred from homology"/>
<evidence type="ECO:0000256" key="4">
    <source>
        <dbReference type="ARBA" id="ARBA00022729"/>
    </source>
</evidence>
<comment type="function">
    <text evidence="5">Part of a binding-protein-dependent transport system for aliphatic sulfonates. Putative binding protein.</text>
</comment>
<comment type="subcellular location">
    <subcellularLocation>
        <location evidence="1">Periplasm</location>
    </subcellularLocation>
</comment>
<accession>A0A2W4W7U2</accession>
<dbReference type="InterPro" id="IPR010067">
    <property type="entry name" value="ABC_SsuA_sub-bd"/>
</dbReference>
<dbReference type="AlphaFoldDB" id="A0A2W4W7U2"/>
<reference evidence="10 11" key="2">
    <citation type="submission" date="2018-06" db="EMBL/GenBank/DDBJ databases">
        <title>Metagenomic assembly of (sub)arctic Cyanobacteria and their associated microbiome from non-axenic cultures.</title>
        <authorList>
            <person name="Baurain D."/>
        </authorList>
    </citation>
    <scope>NUCLEOTIDE SEQUENCE [LARGE SCALE GENOMIC DNA]</scope>
    <source>
        <strain evidence="10">ULC066bin1</strain>
    </source>
</reference>
<feature type="compositionally biased region" description="Low complexity" evidence="7">
    <location>
        <begin position="39"/>
        <end position="64"/>
    </location>
</feature>
<comment type="caution">
    <text evidence="10">The sequence shown here is derived from an EMBL/GenBank/DDBJ whole genome shotgun (WGS) entry which is preliminary data.</text>
</comment>
<organism evidence="10 11">
    <name type="scientific">Pseudanabaena frigida</name>
    <dbReference type="NCBI Taxonomy" id="945775"/>
    <lineage>
        <taxon>Bacteria</taxon>
        <taxon>Bacillati</taxon>
        <taxon>Cyanobacteriota</taxon>
        <taxon>Cyanophyceae</taxon>
        <taxon>Pseudanabaenales</taxon>
        <taxon>Pseudanabaenaceae</taxon>
        <taxon>Pseudanabaena</taxon>
    </lineage>
</organism>
<dbReference type="PROSITE" id="PS51257">
    <property type="entry name" value="PROKAR_LIPOPROTEIN"/>
    <property type="match status" value="1"/>
</dbReference>
<sequence>MFKTILFKQSQRSPIAALAKLSALAVSATLFISCAPQTSNTSNTATSPAATSNTASSPSAAPNTDKPASGKVNLRIGFQKAGTVLFSIKGKGTLENTFKAAGGTVTWSEFPAGLPMVEALNAGAIDIAYVGEAPPVFAQAATGSTVRYVAYDPFGAEGEGIVVHKDSSIKTIADLKGKKLAVQKGSNTHYLVVSALASAGLQVSDVEFSFVKPSDARAAFEKKNVDAWSIWDPYLAAIEVDTEARILTSAKGLAPNRGYYLASKEFIEKNPEALKQLLNEIKKESEYVKKNPAEISKVLSPALGLDAAIIEKAEKRRDHDVLPITDEVVAKQQEIADTFSKLQLIPKSIVVKEAVWNWK</sequence>
<dbReference type="EMBL" id="QBML01000026">
    <property type="protein sequence ID" value="PZO38009.1"/>
    <property type="molecule type" value="Genomic_DNA"/>
</dbReference>